<evidence type="ECO:0000313" key="2">
    <source>
        <dbReference type="Proteomes" id="UP000178870"/>
    </source>
</evidence>
<dbReference type="Proteomes" id="UP000178870">
    <property type="component" value="Unassembled WGS sequence"/>
</dbReference>
<accession>A0A1F7YZF0</accession>
<proteinExistence type="predicted"/>
<reference evidence="1 2" key="1">
    <citation type="journal article" date="2016" name="Nat. Commun.">
        <title>Thousands of microbial genomes shed light on interconnected biogeochemical processes in an aquifer system.</title>
        <authorList>
            <person name="Anantharaman K."/>
            <person name="Brown C.T."/>
            <person name="Hug L.A."/>
            <person name="Sharon I."/>
            <person name="Castelle C.J."/>
            <person name="Probst A.J."/>
            <person name="Thomas B.C."/>
            <person name="Singh A."/>
            <person name="Wilkins M.J."/>
            <person name="Karaoz U."/>
            <person name="Brodie E.L."/>
            <person name="Williams K.H."/>
            <person name="Hubbard S.S."/>
            <person name="Banfield J.F."/>
        </authorList>
    </citation>
    <scope>NUCLEOTIDE SEQUENCE [LARGE SCALE GENOMIC DNA]</scope>
</reference>
<organism evidence="1 2">
    <name type="scientific">Candidatus Woesebacteria bacterium RIFCSPHIGHO2_01_FULL_44_21</name>
    <dbReference type="NCBI Taxonomy" id="1802503"/>
    <lineage>
        <taxon>Bacteria</taxon>
        <taxon>Candidatus Woeseibacteriota</taxon>
    </lineage>
</organism>
<evidence type="ECO:0000313" key="1">
    <source>
        <dbReference type="EMBL" id="OGM32661.1"/>
    </source>
</evidence>
<gene>
    <name evidence="1" type="ORF">A2803_01210</name>
</gene>
<sequence length="227" mass="26674">MKVDIKTKLDSLCAKRDLSESDVSYLMVLVRKYLEFPNMEKKREFIPLKFFCDWTLHISIEHSIPAMEMLVKLNDTIVRLKQVPDNNLLMKEITKVVSFPILKDQLHKFLTFIGVKDELTTKDSNWTAFLENYVEIIRDQVITFPDQMNSENWRHKVLLTYYNKIKSNPIKKGCWTIGLSLSLINENFFKGISIPSQHFLFCLILYSSDTTKIVIPLARQEMFQAEK</sequence>
<dbReference type="AlphaFoldDB" id="A0A1F7YZF0"/>
<name>A0A1F7YZF0_9BACT</name>
<dbReference type="EMBL" id="MGGP01000013">
    <property type="protein sequence ID" value="OGM32661.1"/>
    <property type="molecule type" value="Genomic_DNA"/>
</dbReference>
<protein>
    <submittedName>
        <fullName evidence="1">Uncharacterized protein</fullName>
    </submittedName>
</protein>
<comment type="caution">
    <text evidence="1">The sequence shown here is derived from an EMBL/GenBank/DDBJ whole genome shotgun (WGS) entry which is preliminary data.</text>
</comment>